<keyword evidence="2" id="KW-1185">Reference proteome</keyword>
<proteinExistence type="predicted"/>
<name>A0A6G1L117_9PEZI</name>
<protein>
    <submittedName>
        <fullName evidence="1">Uncharacterized protein</fullName>
    </submittedName>
</protein>
<sequence>MLKHFAARLSWVSSLAFMPIDSKRSGIAVSDSKLRLCRYRCRSNRISLVDYPDIKQSLAAWSCKREEVTVPRATEKQSAKATRT</sequence>
<evidence type="ECO:0000313" key="1">
    <source>
        <dbReference type="EMBL" id="KAF2765934.1"/>
    </source>
</evidence>
<dbReference type="EMBL" id="ML995880">
    <property type="protein sequence ID" value="KAF2765934.1"/>
    <property type="molecule type" value="Genomic_DNA"/>
</dbReference>
<accession>A0A6G1L117</accession>
<organism evidence="1 2">
    <name type="scientific">Teratosphaeria nubilosa</name>
    <dbReference type="NCBI Taxonomy" id="161662"/>
    <lineage>
        <taxon>Eukaryota</taxon>
        <taxon>Fungi</taxon>
        <taxon>Dikarya</taxon>
        <taxon>Ascomycota</taxon>
        <taxon>Pezizomycotina</taxon>
        <taxon>Dothideomycetes</taxon>
        <taxon>Dothideomycetidae</taxon>
        <taxon>Mycosphaerellales</taxon>
        <taxon>Teratosphaeriaceae</taxon>
        <taxon>Teratosphaeria</taxon>
    </lineage>
</organism>
<dbReference type="Proteomes" id="UP000799436">
    <property type="component" value="Unassembled WGS sequence"/>
</dbReference>
<evidence type="ECO:0000313" key="2">
    <source>
        <dbReference type="Proteomes" id="UP000799436"/>
    </source>
</evidence>
<gene>
    <name evidence="1" type="ORF">EJ03DRAFT_193754</name>
</gene>
<dbReference type="AlphaFoldDB" id="A0A6G1L117"/>
<reference evidence="1" key="1">
    <citation type="journal article" date="2020" name="Stud. Mycol.">
        <title>101 Dothideomycetes genomes: a test case for predicting lifestyles and emergence of pathogens.</title>
        <authorList>
            <person name="Haridas S."/>
            <person name="Albert R."/>
            <person name="Binder M."/>
            <person name="Bloem J."/>
            <person name="Labutti K."/>
            <person name="Salamov A."/>
            <person name="Andreopoulos B."/>
            <person name="Baker S."/>
            <person name="Barry K."/>
            <person name="Bills G."/>
            <person name="Bluhm B."/>
            <person name="Cannon C."/>
            <person name="Castanera R."/>
            <person name="Culley D."/>
            <person name="Daum C."/>
            <person name="Ezra D."/>
            <person name="Gonzalez J."/>
            <person name="Henrissat B."/>
            <person name="Kuo A."/>
            <person name="Liang C."/>
            <person name="Lipzen A."/>
            <person name="Lutzoni F."/>
            <person name="Magnuson J."/>
            <person name="Mondo S."/>
            <person name="Nolan M."/>
            <person name="Ohm R."/>
            <person name="Pangilinan J."/>
            <person name="Park H.-J."/>
            <person name="Ramirez L."/>
            <person name="Alfaro M."/>
            <person name="Sun H."/>
            <person name="Tritt A."/>
            <person name="Yoshinaga Y."/>
            <person name="Zwiers L.-H."/>
            <person name="Turgeon B."/>
            <person name="Goodwin S."/>
            <person name="Spatafora J."/>
            <person name="Crous P."/>
            <person name="Grigoriev I."/>
        </authorList>
    </citation>
    <scope>NUCLEOTIDE SEQUENCE</scope>
    <source>
        <strain evidence="1">CBS 116005</strain>
    </source>
</reference>